<dbReference type="EMBL" id="GL698662">
    <property type="protein sequence ID" value="EFY84158.1"/>
    <property type="molecule type" value="Genomic_DNA"/>
</dbReference>
<organism evidence="4">
    <name type="scientific">Metarhizium acridum (strain CQMa 102)</name>
    <dbReference type="NCBI Taxonomy" id="655827"/>
    <lineage>
        <taxon>Eukaryota</taxon>
        <taxon>Fungi</taxon>
        <taxon>Dikarya</taxon>
        <taxon>Ascomycota</taxon>
        <taxon>Pezizomycotina</taxon>
        <taxon>Sordariomycetes</taxon>
        <taxon>Hypocreomycetidae</taxon>
        <taxon>Hypocreales</taxon>
        <taxon>Clavicipitaceae</taxon>
        <taxon>Metarhizium</taxon>
    </lineage>
</organism>
<evidence type="ECO:0000256" key="1">
    <source>
        <dbReference type="SAM" id="Phobius"/>
    </source>
</evidence>
<sequence>MLLRIYINQSVPKATLALPGSCWSDAAIDALALAQGIVAAATDIILLTLPVVFLWKVKIAWPVKLGICSLMALAFAHRGGAFAAVRTAMVPGLTTTRAPTWELFLYLCGLQWKPALVSLQRPHRRFVRS</sequence>
<accession>E9EIU8</accession>
<reference evidence="3 4" key="1">
    <citation type="journal article" date="2011" name="PLoS Genet.">
        <title>Genome sequencing and comparative transcriptomics of the model entomopathogenic fungi Metarhizium anisopliae and M. acridum.</title>
        <authorList>
            <person name="Gao Q."/>
            <person name="Jin K."/>
            <person name="Ying S.H."/>
            <person name="Zhang Y."/>
            <person name="Xiao G."/>
            <person name="Shang Y."/>
            <person name="Duan Z."/>
            <person name="Hu X."/>
            <person name="Xie X.Q."/>
            <person name="Zhou G."/>
            <person name="Peng G."/>
            <person name="Luo Z."/>
            <person name="Huang W."/>
            <person name="Wang B."/>
            <person name="Fang W."/>
            <person name="Wang S."/>
            <person name="Zhong Y."/>
            <person name="Ma L.J."/>
            <person name="St Leger R.J."/>
            <person name="Zhao G.P."/>
            <person name="Pei Y."/>
            <person name="Feng M.G."/>
            <person name="Xia Y."/>
            <person name="Wang C."/>
        </authorList>
    </citation>
    <scope>NUCLEOTIDE SEQUENCE [LARGE SCALE GENOMIC DNA]</scope>
    <source>
        <strain evidence="3 4">CQMa 102</strain>
    </source>
</reference>
<feature type="transmembrane region" description="Helical" evidence="1">
    <location>
        <begin position="33"/>
        <end position="55"/>
    </location>
</feature>
<protein>
    <recommendedName>
        <fullName evidence="2">Rhodopsin domain-containing protein</fullName>
    </recommendedName>
</protein>
<keyword evidence="4" id="KW-1185">Reference proteome</keyword>
<evidence type="ECO:0000313" key="4">
    <source>
        <dbReference type="Proteomes" id="UP000002499"/>
    </source>
</evidence>
<dbReference type="InParanoid" id="E9EIU8"/>
<name>E9EIU8_METAQ</name>
<dbReference type="OrthoDB" id="5022096at2759"/>
<evidence type="ECO:0000313" key="3">
    <source>
        <dbReference type="EMBL" id="EFY84158.1"/>
    </source>
</evidence>
<dbReference type="AlphaFoldDB" id="E9EIU8"/>
<evidence type="ECO:0000259" key="2">
    <source>
        <dbReference type="Pfam" id="PF20684"/>
    </source>
</evidence>
<dbReference type="InterPro" id="IPR049326">
    <property type="entry name" value="Rhodopsin_dom_fungi"/>
</dbReference>
<dbReference type="Pfam" id="PF20684">
    <property type="entry name" value="Fung_rhodopsin"/>
    <property type="match status" value="1"/>
</dbReference>
<feature type="domain" description="Rhodopsin" evidence="2">
    <location>
        <begin position="28"/>
        <end position="103"/>
    </location>
</feature>
<keyword evidence="1" id="KW-0472">Membrane</keyword>
<keyword evidence="1" id="KW-1133">Transmembrane helix</keyword>
<dbReference type="HOGENOM" id="CLU_1949318_0_0_1"/>
<keyword evidence="1" id="KW-0812">Transmembrane</keyword>
<dbReference type="Proteomes" id="UP000002499">
    <property type="component" value="Unassembled WGS sequence"/>
</dbReference>
<gene>
    <name evidence="3" type="ORF">MAC_09796</name>
</gene>
<proteinExistence type="predicted"/>